<dbReference type="RefSeq" id="XP_027194098.1">
    <property type="nucleotide sequence ID" value="XM_027338297.1"/>
</dbReference>
<keyword evidence="4" id="KW-1185">Reference proteome</keyword>
<dbReference type="InterPro" id="IPR019387">
    <property type="entry name" value="SAYSvFN_dom"/>
</dbReference>
<dbReference type="PANTHER" id="PTHR13527:SF0">
    <property type="entry name" value="SAYSVFN DOMAIN-CONTAINING PROTEIN 1"/>
    <property type="match status" value="1"/>
</dbReference>
<gene>
    <name evidence="5" type="primary">LOC113788837</name>
</gene>
<reference evidence="5" key="1">
    <citation type="submission" date="2025-08" db="UniProtKB">
        <authorList>
            <consortium name="RefSeq"/>
        </authorList>
    </citation>
    <scope>IDENTIFICATION</scope>
    <source>
        <strain evidence="5">Airmid</strain>
    </source>
</reference>
<protein>
    <recommendedName>
        <fullName evidence="3">SAYSvFN domain-containing protein</fullName>
    </recommendedName>
</protein>
<dbReference type="AlphaFoldDB" id="A0A6P6XMU7"/>
<feature type="region of interest" description="Disordered" evidence="1">
    <location>
        <begin position="57"/>
        <end position="83"/>
    </location>
</feature>
<dbReference type="InParanoid" id="A0A6P6XMU7"/>
<dbReference type="CTD" id="55776"/>
<feature type="compositionally biased region" description="Basic and acidic residues" evidence="1">
    <location>
        <begin position="67"/>
        <end position="77"/>
    </location>
</feature>
<evidence type="ECO:0000313" key="4">
    <source>
        <dbReference type="Proteomes" id="UP000515146"/>
    </source>
</evidence>
<feature type="region of interest" description="Disordered" evidence="1">
    <location>
        <begin position="147"/>
        <end position="183"/>
    </location>
</feature>
<feature type="region of interest" description="Disordered" evidence="1">
    <location>
        <begin position="98"/>
        <end position="124"/>
    </location>
</feature>
<proteinExistence type="predicted"/>
<evidence type="ECO:0000256" key="2">
    <source>
        <dbReference type="SAM" id="Phobius"/>
    </source>
</evidence>
<feature type="compositionally biased region" description="Polar residues" evidence="1">
    <location>
        <begin position="57"/>
        <end position="66"/>
    </location>
</feature>
<evidence type="ECO:0000256" key="1">
    <source>
        <dbReference type="SAM" id="MobiDB-lite"/>
    </source>
</evidence>
<feature type="compositionally biased region" description="Basic and acidic residues" evidence="1">
    <location>
        <begin position="113"/>
        <end position="123"/>
    </location>
</feature>
<feature type="compositionally biased region" description="Acidic residues" evidence="1">
    <location>
        <begin position="173"/>
        <end position="183"/>
    </location>
</feature>
<dbReference type="Proteomes" id="UP000515146">
    <property type="component" value="Unplaced"/>
</dbReference>
<accession>A0A6P6XMU7</accession>
<feature type="transmembrane region" description="Helical" evidence="2">
    <location>
        <begin position="222"/>
        <end position="242"/>
    </location>
</feature>
<feature type="domain" description="SAYSvFN" evidence="3">
    <location>
        <begin position="210"/>
        <end position="271"/>
    </location>
</feature>
<sequence>MTNDNVKNDNGCSNNSNNSLSPKERLEMFQSSIQQLEQQSEIKNVRQLLHERYMQSKAENQVTNNPSEEKVSKDVKKSNAGGNRIKIGRQMAKVFRFETGNNNLRNRRNPRHQPNEAREHEIDPLLNDPNVLFENFAFDNNNDDRAEFRDWDDDDDNNEHHRPDLPFFPDQAQDGDDEEDDDNDDSFRSLILSTFRLLTWRQWSFWIICLTLYTTGQWQANRYGFGAPFLMISLLLFIIINLRRKTPGELSAYSVFNPNCRPIASVASNDQPREQILLGFGPL</sequence>
<dbReference type="PANTHER" id="PTHR13527">
    <property type="entry name" value="SAYSVFN DOMAIN-CONTAINING PROTEIN 1"/>
    <property type="match status" value="1"/>
</dbReference>
<keyword evidence="2" id="KW-0812">Transmembrane</keyword>
<feature type="region of interest" description="Disordered" evidence="1">
    <location>
        <begin position="1"/>
        <end position="25"/>
    </location>
</feature>
<name>A0A6P6XMU7_DERPT</name>
<dbReference type="Pfam" id="PF10260">
    <property type="entry name" value="SAYSvFN"/>
    <property type="match status" value="1"/>
</dbReference>
<organism evidence="4 5">
    <name type="scientific">Dermatophagoides pteronyssinus</name>
    <name type="common">European house dust mite</name>
    <dbReference type="NCBI Taxonomy" id="6956"/>
    <lineage>
        <taxon>Eukaryota</taxon>
        <taxon>Metazoa</taxon>
        <taxon>Ecdysozoa</taxon>
        <taxon>Arthropoda</taxon>
        <taxon>Chelicerata</taxon>
        <taxon>Arachnida</taxon>
        <taxon>Acari</taxon>
        <taxon>Acariformes</taxon>
        <taxon>Sarcoptiformes</taxon>
        <taxon>Astigmata</taxon>
        <taxon>Psoroptidia</taxon>
        <taxon>Analgoidea</taxon>
        <taxon>Pyroglyphidae</taxon>
        <taxon>Dermatophagoidinae</taxon>
        <taxon>Dermatophagoides</taxon>
    </lineage>
</organism>
<evidence type="ECO:0000313" key="5">
    <source>
        <dbReference type="RefSeq" id="XP_027194098.1"/>
    </source>
</evidence>
<evidence type="ECO:0000259" key="3">
    <source>
        <dbReference type="Pfam" id="PF10260"/>
    </source>
</evidence>
<feature type="compositionally biased region" description="Low complexity" evidence="1">
    <location>
        <begin position="1"/>
        <end position="21"/>
    </location>
</feature>
<keyword evidence="2" id="KW-1133">Transmembrane helix</keyword>
<dbReference type="KEGG" id="dpte:113788837"/>
<dbReference type="OrthoDB" id="6512754at2759"/>
<feature type="transmembrane region" description="Helical" evidence="2">
    <location>
        <begin position="198"/>
        <end position="216"/>
    </location>
</feature>
<dbReference type="OMA" id="LLHERYM"/>
<keyword evidence="2" id="KW-0472">Membrane</keyword>
<dbReference type="InterPro" id="IPR039159">
    <property type="entry name" value="SAYSD1"/>
</dbReference>